<name>A0A2G0MP81_9GAMM</name>
<sequence>MAHLRVGHDFRQDIPGSLAEGSVFTATGFRNRLQPAGIEGFRIAAGQRFIVLGIDIAPDPPVVITDPFAQTQPAGYSQHQ</sequence>
<evidence type="ECO:0000313" key="1">
    <source>
        <dbReference type="EMBL" id="PHM24304.1"/>
    </source>
</evidence>
<protein>
    <submittedName>
        <fullName evidence="1">Uncharacterized protein</fullName>
    </submittedName>
</protein>
<dbReference type="Proteomes" id="UP000224871">
    <property type="component" value="Unassembled WGS sequence"/>
</dbReference>
<accession>A0A2G0MP81</accession>
<dbReference type="EMBL" id="NIBU01000142">
    <property type="protein sequence ID" value="PHM24304.1"/>
    <property type="molecule type" value="Genomic_DNA"/>
</dbReference>
<keyword evidence="2" id="KW-1185">Reference proteome</keyword>
<proteinExistence type="predicted"/>
<comment type="caution">
    <text evidence="1">The sequence shown here is derived from an EMBL/GenBank/DDBJ whole genome shotgun (WGS) entry which is preliminary data.</text>
</comment>
<reference evidence="1 2" key="1">
    <citation type="journal article" date="2017" name="Nat. Microbiol.">
        <title>Natural product diversity associated with the nematode symbionts Photorhabdus and Xenorhabdus.</title>
        <authorList>
            <person name="Tobias N.J."/>
            <person name="Wolff H."/>
            <person name="Djahanschiri B."/>
            <person name="Grundmann F."/>
            <person name="Kronenwerth M."/>
            <person name="Shi Y.M."/>
            <person name="Simonyi S."/>
            <person name="Grun P."/>
            <person name="Shapiro-Ilan D."/>
            <person name="Pidot S.J."/>
            <person name="Stinear T.P."/>
            <person name="Ebersberger I."/>
            <person name="Bode H.B."/>
        </authorList>
    </citation>
    <scope>NUCLEOTIDE SEQUENCE [LARGE SCALE GENOMIC DNA]</scope>
    <source>
        <strain evidence="1 2">DSM 16336</strain>
    </source>
</reference>
<gene>
    <name evidence="1" type="ORF">Xinn_04077</name>
</gene>
<organism evidence="1 2">
    <name type="scientific">Xenorhabdus innexi</name>
    <dbReference type="NCBI Taxonomy" id="290109"/>
    <lineage>
        <taxon>Bacteria</taxon>
        <taxon>Pseudomonadati</taxon>
        <taxon>Pseudomonadota</taxon>
        <taxon>Gammaproteobacteria</taxon>
        <taxon>Enterobacterales</taxon>
        <taxon>Morganellaceae</taxon>
        <taxon>Xenorhabdus</taxon>
    </lineage>
</organism>
<evidence type="ECO:0000313" key="2">
    <source>
        <dbReference type="Proteomes" id="UP000224871"/>
    </source>
</evidence>